<evidence type="ECO:0000256" key="1">
    <source>
        <dbReference type="SAM" id="MobiDB-lite"/>
    </source>
</evidence>
<dbReference type="EMBL" id="JANPWB010000001">
    <property type="protein sequence ID" value="KAJ1215769.1"/>
    <property type="molecule type" value="Genomic_DNA"/>
</dbReference>
<reference evidence="2" key="1">
    <citation type="journal article" date="2022" name="bioRxiv">
        <title>Sequencing and chromosome-scale assembly of the giantPleurodeles waltlgenome.</title>
        <authorList>
            <person name="Brown T."/>
            <person name="Elewa A."/>
            <person name="Iarovenko S."/>
            <person name="Subramanian E."/>
            <person name="Araus A.J."/>
            <person name="Petzold A."/>
            <person name="Susuki M."/>
            <person name="Suzuki K.-i.T."/>
            <person name="Hayashi T."/>
            <person name="Toyoda A."/>
            <person name="Oliveira C."/>
            <person name="Osipova E."/>
            <person name="Leigh N.D."/>
            <person name="Simon A."/>
            <person name="Yun M.H."/>
        </authorList>
    </citation>
    <scope>NUCLEOTIDE SEQUENCE</scope>
    <source>
        <strain evidence="2">20211129_DDA</strain>
        <tissue evidence="2">Liver</tissue>
    </source>
</reference>
<dbReference type="Proteomes" id="UP001066276">
    <property type="component" value="Chromosome 1_1"/>
</dbReference>
<name>A0AAV7WV54_PLEWA</name>
<dbReference type="AlphaFoldDB" id="A0AAV7WV54"/>
<comment type="caution">
    <text evidence="2">The sequence shown here is derived from an EMBL/GenBank/DDBJ whole genome shotgun (WGS) entry which is preliminary data.</text>
</comment>
<evidence type="ECO:0000313" key="3">
    <source>
        <dbReference type="Proteomes" id="UP001066276"/>
    </source>
</evidence>
<accession>A0AAV7WV54</accession>
<feature type="region of interest" description="Disordered" evidence="1">
    <location>
        <begin position="1"/>
        <end position="27"/>
    </location>
</feature>
<proteinExistence type="predicted"/>
<gene>
    <name evidence="2" type="ORF">NDU88_003376</name>
</gene>
<feature type="compositionally biased region" description="Low complexity" evidence="1">
    <location>
        <begin position="51"/>
        <end position="80"/>
    </location>
</feature>
<organism evidence="2 3">
    <name type="scientific">Pleurodeles waltl</name>
    <name type="common">Iberian ribbed newt</name>
    <dbReference type="NCBI Taxonomy" id="8319"/>
    <lineage>
        <taxon>Eukaryota</taxon>
        <taxon>Metazoa</taxon>
        <taxon>Chordata</taxon>
        <taxon>Craniata</taxon>
        <taxon>Vertebrata</taxon>
        <taxon>Euteleostomi</taxon>
        <taxon>Amphibia</taxon>
        <taxon>Batrachia</taxon>
        <taxon>Caudata</taxon>
        <taxon>Salamandroidea</taxon>
        <taxon>Salamandridae</taxon>
        <taxon>Pleurodelinae</taxon>
        <taxon>Pleurodeles</taxon>
    </lineage>
</organism>
<feature type="region of interest" description="Disordered" evidence="1">
    <location>
        <begin position="44"/>
        <end position="107"/>
    </location>
</feature>
<protein>
    <submittedName>
        <fullName evidence="2">Uncharacterized protein</fullName>
    </submittedName>
</protein>
<feature type="compositionally biased region" description="Polar residues" evidence="1">
    <location>
        <begin position="1"/>
        <end position="11"/>
    </location>
</feature>
<evidence type="ECO:0000313" key="2">
    <source>
        <dbReference type="EMBL" id="KAJ1215769.1"/>
    </source>
</evidence>
<keyword evidence="3" id="KW-1185">Reference proteome</keyword>
<sequence length="117" mass="11929">MFLGPGSTSAWVNDPPGPATSRRPSHRLRRVFGWQDGLLDLARGSARKSGPAQALSLHAPPASSAIARPRAMAQPQAADAGGRVLPLGRRGMRPGLSTGLGAPSTAGHATCCCAAPQ</sequence>